<evidence type="ECO:0000259" key="2">
    <source>
        <dbReference type="Pfam" id="PF02668"/>
    </source>
</evidence>
<proteinExistence type="predicted"/>
<dbReference type="OrthoDB" id="2117718at2759"/>
<dbReference type="VEuPathDB" id="FungiDB:CPC735_019110"/>
<name>C5PDZ6_COCP7</name>
<sequence>MGAIGRSHSTARECRTRRYPPAWNDYTEHLSKYLGHHSSISQLYASDIRCANEQDHVRSVHELLGETGVLKIKLGFEDDESKYMQQLILSLHKHHGHGLPITHSASRGWFWDVRPLPGQNQQAASKPARSETARDFPWHTDCSYEHLPPRFFALQVLQPDRCGGGTLSILDADKIAGLLSPATRRSLSRPEYRITVPAEFIKSDERHITAPLLSKDSGSGAAELRFREEILEPLTNGAKLALQEFGESLQSPNAKAATLHLTPELLPRGSIILINNRRWLHARSEVKDPRRHLRRVRWDARPFAAEEALSL</sequence>
<gene>
    <name evidence="3" type="ORF">CPC735_019110</name>
</gene>
<dbReference type="SUPFAM" id="SSF51197">
    <property type="entry name" value="Clavaminate synthase-like"/>
    <property type="match status" value="1"/>
</dbReference>
<dbReference type="EMBL" id="ACFW01000043">
    <property type="protein sequence ID" value="EER25307.1"/>
    <property type="molecule type" value="Genomic_DNA"/>
</dbReference>
<dbReference type="AlphaFoldDB" id="C5PDZ6"/>
<keyword evidence="1" id="KW-0560">Oxidoreductase</keyword>
<organism evidence="3 4">
    <name type="scientific">Coccidioides posadasii (strain C735)</name>
    <name type="common">Valley fever fungus</name>
    <dbReference type="NCBI Taxonomy" id="222929"/>
    <lineage>
        <taxon>Eukaryota</taxon>
        <taxon>Fungi</taxon>
        <taxon>Dikarya</taxon>
        <taxon>Ascomycota</taxon>
        <taxon>Pezizomycotina</taxon>
        <taxon>Eurotiomycetes</taxon>
        <taxon>Eurotiomycetidae</taxon>
        <taxon>Onygenales</taxon>
        <taxon>Onygenaceae</taxon>
        <taxon>Coccidioides</taxon>
    </lineage>
</organism>
<dbReference type="Proteomes" id="UP000009084">
    <property type="component" value="Unassembled WGS sequence"/>
</dbReference>
<dbReference type="InterPro" id="IPR003819">
    <property type="entry name" value="TauD/TfdA-like"/>
</dbReference>
<dbReference type="HOGENOM" id="CLU_059205_0_0_1"/>
<protein>
    <recommendedName>
        <fullName evidence="2">TauD/TfdA-like domain-containing protein</fullName>
    </recommendedName>
</protein>
<evidence type="ECO:0000313" key="3">
    <source>
        <dbReference type="EMBL" id="EER25307.1"/>
    </source>
</evidence>
<dbReference type="Pfam" id="PF02668">
    <property type="entry name" value="TauD"/>
    <property type="match status" value="1"/>
</dbReference>
<dbReference type="InterPro" id="IPR042098">
    <property type="entry name" value="TauD-like_sf"/>
</dbReference>
<evidence type="ECO:0000256" key="1">
    <source>
        <dbReference type="ARBA" id="ARBA00023002"/>
    </source>
</evidence>
<feature type="domain" description="TauD/TfdA-like" evidence="2">
    <location>
        <begin position="57"/>
        <end position="296"/>
    </location>
</feature>
<accession>C5PDZ6</accession>
<comment type="caution">
    <text evidence="3">The sequence shown here is derived from an EMBL/GenBank/DDBJ whole genome shotgun (WGS) entry which is preliminary data.</text>
</comment>
<dbReference type="GO" id="GO:0016491">
    <property type="term" value="F:oxidoreductase activity"/>
    <property type="evidence" value="ECO:0007669"/>
    <property type="project" value="UniProtKB-KW"/>
</dbReference>
<reference evidence="3 4" key="1">
    <citation type="journal article" date="2009" name="Genome Res.">
        <title>Comparative genomic analyses of the human fungal pathogens Coccidioides and their relatives.</title>
        <authorList>
            <person name="Sharpton T.J."/>
            <person name="Stajich J.E."/>
            <person name="Rounsley S.D."/>
            <person name="Gardner M.J."/>
            <person name="Wortman J.R."/>
            <person name="Jordar V.S."/>
            <person name="Maiti R."/>
            <person name="Kodira C.D."/>
            <person name="Neafsey D.E."/>
            <person name="Zeng Q."/>
            <person name="Hung C.-Y."/>
            <person name="McMahan C."/>
            <person name="Muszewska A."/>
            <person name="Grynberg M."/>
            <person name="Mandel M.A."/>
            <person name="Kellner E.M."/>
            <person name="Barker B.M."/>
            <person name="Galgiani J.N."/>
            <person name="Orbach M.J."/>
            <person name="Kirkland T.N."/>
            <person name="Cole G.T."/>
            <person name="Henn M.R."/>
            <person name="Birren B.W."/>
            <person name="Taylor J.W."/>
        </authorList>
    </citation>
    <scope>NUCLEOTIDE SEQUENCE [LARGE SCALE GENOMIC DNA]</scope>
    <source>
        <strain evidence="4">C735</strain>
    </source>
</reference>
<evidence type="ECO:0000313" key="4">
    <source>
        <dbReference type="Proteomes" id="UP000009084"/>
    </source>
</evidence>
<dbReference type="Gene3D" id="3.60.130.10">
    <property type="entry name" value="Clavaminate synthase-like"/>
    <property type="match status" value="1"/>
</dbReference>